<keyword evidence="3" id="KW-0804">Transcription</keyword>
<protein>
    <submittedName>
        <fullName evidence="5">Helix-turn-helix transcriptional regulator</fullName>
    </submittedName>
</protein>
<evidence type="ECO:0000256" key="1">
    <source>
        <dbReference type="ARBA" id="ARBA00023015"/>
    </source>
</evidence>
<dbReference type="Pfam" id="PF01638">
    <property type="entry name" value="HxlR"/>
    <property type="match status" value="1"/>
</dbReference>
<evidence type="ECO:0000259" key="4">
    <source>
        <dbReference type="PROSITE" id="PS51118"/>
    </source>
</evidence>
<keyword evidence="6" id="KW-1185">Reference proteome</keyword>
<dbReference type="PANTHER" id="PTHR33204:SF37">
    <property type="entry name" value="HTH-TYPE TRANSCRIPTIONAL REGULATOR YODB"/>
    <property type="match status" value="1"/>
</dbReference>
<accession>A0ABX8G414</accession>
<organism evidence="5 6">
    <name type="scientific">Streptomyces koelreuteriae</name>
    <dbReference type="NCBI Taxonomy" id="2838015"/>
    <lineage>
        <taxon>Bacteria</taxon>
        <taxon>Bacillati</taxon>
        <taxon>Actinomycetota</taxon>
        <taxon>Actinomycetes</taxon>
        <taxon>Kitasatosporales</taxon>
        <taxon>Streptomycetaceae</taxon>
        <taxon>Streptomyces</taxon>
    </lineage>
</organism>
<evidence type="ECO:0000313" key="6">
    <source>
        <dbReference type="Proteomes" id="UP000679629"/>
    </source>
</evidence>
<feature type="domain" description="HTH hxlR-type" evidence="4">
    <location>
        <begin position="1"/>
        <end position="95"/>
    </location>
</feature>
<keyword evidence="2" id="KW-0238">DNA-binding</keyword>
<dbReference type="PANTHER" id="PTHR33204">
    <property type="entry name" value="TRANSCRIPTIONAL REGULATOR, MARR FAMILY"/>
    <property type="match status" value="1"/>
</dbReference>
<keyword evidence="1" id="KW-0805">Transcription regulation</keyword>
<gene>
    <name evidence="5" type="ORF">KJK29_17235</name>
</gene>
<reference evidence="6" key="1">
    <citation type="submission" date="2021-05" db="EMBL/GenBank/DDBJ databases">
        <title>Direct Submission.</title>
        <authorList>
            <person name="Li K."/>
            <person name="Gao J."/>
        </authorList>
    </citation>
    <scope>NUCLEOTIDE SEQUENCE [LARGE SCALE GENOMIC DNA]</scope>
    <source>
        <strain evidence="6">MG62</strain>
    </source>
</reference>
<name>A0ABX8G414_9ACTN</name>
<evidence type="ECO:0000256" key="2">
    <source>
        <dbReference type="ARBA" id="ARBA00023125"/>
    </source>
</evidence>
<evidence type="ECO:0000313" key="5">
    <source>
        <dbReference type="EMBL" id="QWB28294.1"/>
    </source>
</evidence>
<dbReference type="Gene3D" id="1.10.10.10">
    <property type="entry name" value="Winged helix-like DNA-binding domain superfamily/Winged helix DNA-binding domain"/>
    <property type="match status" value="1"/>
</dbReference>
<dbReference type="Proteomes" id="UP000679629">
    <property type="component" value="Chromosome"/>
</dbReference>
<dbReference type="InterPro" id="IPR036390">
    <property type="entry name" value="WH_DNA-bd_sf"/>
</dbReference>
<dbReference type="EMBL" id="CP075896">
    <property type="protein sequence ID" value="QWB28294.1"/>
    <property type="molecule type" value="Genomic_DNA"/>
</dbReference>
<dbReference type="InterPro" id="IPR002577">
    <property type="entry name" value="HTH_HxlR"/>
</dbReference>
<evidence type="ECO:0000256" key="3">
    <source>
        <dbReference type="ARBA" id="ARBA00023163"/>
    </source>
</evidence>
<dbReference type="SUPFAM" id="SSF46785">
    <property type="entry name" value="Winged helix' DNA-binding domain"/>
    <property type="match status" value="1"/>
</dbReference>
<dbReference type="PROSITE" id="PS51118">
    <property type="entry name" value="HTH_HXLR"/>
    <property type="match status" value="1"/>
</dbReference>
<sequence>MLLDVVANKWSALAIGVLESGPVRFGELKQRLGGVTPKVLTATLRRLETAGLVEREVFAEVPPRVEYSLSPLGRSAAQPLAALRSWAEASLDGALPATDTEADGRASQAPRS</sequence>
<dbReference type="InterPro" id="IPR036388">
    <property type="entry name" value="WH-like_DNA-bd_sf"/>
</dbReference>
<proteinExistence type="predicted"/>